<dbReference type="PANTHER" id="PTHR47457:SF1">
    <property type="entry name" value="BTB DOMAIN-CONTAINING PROTEIN-RELATED"/>
    <property type="match status" value="1"/>
</dbReference>
<feature type="region of interest" description="Disordered" evidence="1">
    <location>
        <begin position="60"/>
        <end position="105"/>
    </location>
</feature>
<feature type="compositionally biased region" description="Polar residues" evidence="1">
    <location>
        <begin position="88"/>
        <end position="105"/>
    </location>
</feature>
<feature type="compositionally biased region" description="Low complexity" evidence="1">
    <location>
        <begin position="445"/>
        <end position="460"/>
    </location>
</feature>
<feature type="region of interest" description="Disordered" evidence="1">
    <location>
        <begin position="387"/>
        <end position="410"/>
    </location>
</feature>
<feature type="domain" description="Farnesoic acid O-methyl transferase" evidence="2">
    <location>
        <begin position="116"/>
        <end position="210"/>
    </location>
</feature>
<dbReference type="Proteomes" id="UP000815325">
    <property type="component" value="Unassembled WGS sequence"/>
</dbReference>
<dbReference type="EMBL" id="MU070288">
    <property type="protein sequence ID" value="KAF5828541.1"/>
    <property type="molecule type" value="Genomic_DNA"/>
</dbReference>
<evidence type="ECO:0000256" key="1">
    <source>
        <dbReference type="SAM" id="MobiDB-lite"/>
    </source>
</evidence>
<keyword evidence="4" id="KW-1185">Reference proteome</keyword>
<sequence>MHAIPHLNFDGTLVVPPFECAWLGTGSNGHAFKKHSGCVCFEAKADNDVTIILKPLPGTKRVQPLQHVPSTGNPGHPPNGSAHGSAPGTATSTPRGSFEQHAQPNSSACAMSAAVEPNYTIILGSHRNSCLKVEKNGVTRAMVQGPGSRISSRTFSRFWVNYSAAGVITVGSGEPSPSSPFYQWTDPEGPIPGIQHVGLSSWDSYVSYRCIQVLPPCRFAALPSQHSTLHGNWDADEAEDVGYGMGGWQKRNVVPTLVDLCSQRLIDLLSQPAGQGCGRSKNEGIRDATCHAADGGACANGTNVDDCSRSWGSDQGRQGGGSESAWGLDMPPACHVAQVAELLLPTTRSLYSASLAHLAANFEHISRAPHAAAVHRPPPCPVSAAPLAPPTSTAHQVPRESSHMQPGQPSCATAAAEGMAESAFNKDAPYATPPVHQILYPPASPSHSLPHQQQQQQQHSNVVHQGHCVHAGDTSACCRVCQDAPPPACLTPFEQLPASVLCDLLALNSVAASEAAIFEAVARWAAAGGFGGDEEGREQGHVLDPHRHVGGGGHTCGTGDGLQINDNCHTCDPPMSCPLSNGGYHGGSLGERTSPGTAHEQHQVRCGGALSSNGGPDEVQPQTQYPSSSSTCSSSSSTVYLAFEGHSASLPAQAQVSCCHPYPPQEAHRQSQSSLPTPPLPAAAPDAADPSAPTPAPPAAAPTAPSLLPSIRHEPSDVLRVLSLVRFPLMKPQELEAVARHPLLAHHFPSLLPLVAEAAQPYSEQGLCGHTSSASALAVDNRQLLLLPKGGMGELEARPGGPQPLLGNVSRFTRRALPCCHECAYVCDGDANGVLHYIGTAQGTQAWVNPVLAKRVTVRASSPASRHTDPKTLCGEKFQATHFAGPRYINGVPDTWWLVDLGAAHTLSPTHYTIRHDASEDFVRSWVLQGSMDGVLWTDLRKHINDRSIKKPAQYASWPVIGSAAQAAYRMFRLLLLGPTTSRERPYNFPLTYIELYGYLN</sequence>
<organism evidence="3 4">
    <name type="scientific">Dunaliella salina</name>
    <name type="common">Green alga</name>
    <name type="synonym">Protococcus salinus</name>
    <dbReference type="NCBI Taxonomy" id="3046"/>
    <lineage>
        <taxon>Eukaryota</taxon>
        <taxon>Viridiplantae</taxon>
        <taxon>Chlorophyta</taxon>
        <taxon>core chlorophytes</taxon>
        <taxon>Chlorophyceae</taxon>
        <taxon>CS clade</taxon>
        <taxon>Chlamydomonadales</taxon>
        <taxon>Dunaliellaceae</taxon>
        <taxon>Dunaliella</taxon>
    </lineage>
</organism>
<accession>A0ABQ7G1R8</accession>
<gene>
    <name evidence="3" type="ORF">DUNSADRAFT_17460</name>
</gene>
<proteinExistence type="predicted"/>
<evidence type="ECO:0000313" key="3">
    <source>
        <dbReference type="EMBL" id="KAF5828541.1"/>
    </source>
</evidence>
<reference evidence="3" key="1">
    <citation type="submission" date="2017-08" db="EMBL/GenBank/DDBJ databases">
        <authorList>
            <person name="Polle J.E."/>
            <person name="Barry K."/>
            <person name="Cushman J."/>
            <person name="Schmutz J."/>
            <person name="Tran D."/>
            <person name="Hathwaick L.T."/>
            <person name="Yim W.C."/>
            <person name="Jenkins J."/>
            <person name="Mckie-Krisberg Z.M."/>
            <person name="Prochnik S."/>
            <person name="Lindquist E."/>
            <person name="Dockter R.B."/>
            <person name="Adam C."/>
            <person name="Molina H."/>
            <person name="Bunkerborg J."/>
            <person name="Jin E."/>
            <person name="Buchheim M."/>
            <person name="Magnuson J."/>
        </authorList>
    </citation>
    <scope>NUCLEOTIDE SEQUENCE</scope>
    <source>
        <strain evidence="3">CCAP 19/18</strain>
    </source>
</reference>
<protein>
    <recommendedName>
        <fullName evidence="2">Farnesoic acid O-methyl transferase domain-containing protein</fullName>
    </recommendedName>
</protein>
<evidence type="ECO:0000259" key="2">
    <source>
        <dbReference type="Pfam" id="PF12248"/>
    </source>
</evidence>
<feature type="region of interest" description="Disordered" evidence="1">
    <location>
        <begin position="588"/>
        <end position="632"/>
    </location>
</feature>
<feature type="region of interest" description="Disordered" evidence="1">
    <location>
        <begin position="660"/>
        <end position="709"/>
    </location>
</feature>
<dbReference type="InterPro" id="IPR008979">
    <property type="entry name" value="Galactose-bd-like_sf"/>
</dbReference>
<feature type="region of interest" description="Disordered" evidence="1">
    <location>
        <begin position="440"/>
        <end position="460"/>
    </location>
</feature>
<dbReference type="InterPro" id="IPR022041">
    <property type="entry name" value="Methyltransf_FA"/>
</dbReference>
<evidence type="ECO:0000313" key="4">
    <source>
        <dbReference type="Proteomes" id="UP000815325"/>
    </source>
</evidence>
<comment type="caution">
    <text evidence="3">The sequence shown here is derived from an EMBL/GenBank/DDBJ whole genome shotgun (WGS) entry which is preliminary data.</text>
</comment>
<dbReference type="Gene3D" id="2.60.120.260">
    <property type="entry name" value="Galactose-binding domain-like"/>
    <property type="match status" value="1"/>
</dbReference>
<dbReference type="SUPFAM" id="SSF49785">
    <property type="entry name" value="Galactose-binding domain-like"/>
    <property type="match status" value="1"/>
</dbReference>
<name>A0ABQ7G1R8_DUNSA</name>
<feature type="compositionally biased region" description="Polar residues" evidence="1">
    <location>
        <begin position="610"/>
        <end position="626"/>
    </location>
</feature>
<dbReference type="Pfam" id="PF12248">
    <property type="entry name" value="Methyltransf_FA"/>
    <property type="match status" value="1"/>
</dbReference>
<dbReference type="PANTHER" id="PTHR47457">
    <property type="entry name" value="OS05G0345500 PROTEIN"/>
    <property type="match status" value="1"/>
</dbReference>